<dbReference type="RefSeq" id="WP_127907946.1">
    <property type="nucleotide sequence ID" value="NZ_RQXX01000009.1"/>
</dbReference>
<dbReference type="GO" id="GO:0043856">
    <property type="term" value="F:anti-sigma factor antagonist activity"/>
    <property type="evidence" value="ECO:0007669"/>
    <property type="project" value="InterPro"/>
</dbReference>
<dbReference type="NCBIfam" id="TIGR00377">
    <property type="entry name" value="ant_ant_sig"/>
    <property type="match status" value="1"/>
</dbReference>
<reference evidence="4 5" key="1">
    <citation type="submission" date="2018-11" db="EMBL/GenBank/DDBJ databases">
        <title>Mesobaculum littorinae gen. nov., sp. nov., isolated from Littorina scabra that represents a novel genus of the order Rhodobacteraceae.</title>
        <authorList>
            <person name="Li F."/>
        </authorList>
    </citation>
    <scope>NUCLEOTIDE SEQUENCE [LARGE SCALE GENOMIC DNA]</scope>
    <source>
        <strain evidence="4 5">M0103</strain>
    </source>
</reference>
<evidence type="ECO:0000259" key="3">
    <source>
        <dbReference type="PROSITE" id="PS50801"/>
    </source>
</evidence>
<evidence type="ECO:0000313" key="5">
    <source>
        <dbReference type="Proteomes" id="UP000285908"/>
    </source>
</evidence>
<dbReference type="Gene3D" id="3.30.750.24">
    <property type="entry name" value="STAS domain"/>
    <property type="match status" value="1"/>
</dbReference>
<protein>
    <recommendedName>
        <fullName evidence="2">Anti-sigma factor antagonist</fullName>
    </recommendedName>
</protein>
<accession>A0A438ADD0</accession>
<dbReference type="InterPro" id="IPR003658">
    <property type="entry name" value="Anti-sigma_ant"/>
</dbReference>
<keyword evidence="5" id="KW-1185">Reference proteome</keyword>
<gene>
    <name evidence="4" type="ORF">EKE94_17570</name>
</gene>
<sequence length="114" mass="12644">MKLESKTRGEVMMVSIAEQRLDAAVTVDFKDAMRGLLNGAPARIVLDMSRVRFLDSSGLGAIISVRKSLDQTQELELAELTPAVEKVFHLTRMDTLFPIHASTQSAWEPRSRAS</sequence>
<comment type="similarity">
    <text evidence="1 2">Belongs to the anti-sigma-factor antagonist family.</text>
</comment>
<evidence type="ECO:0000256" key="2">
    <source>
        <dbReference type="RuleBase" id="RU003749"/>
    </source>
</evidence>
<dbReference type="InterPro" id="IPR002645">
    <property type="entry name" value="STAS_dom"/>
</dbReference>
<comment type="caution">
    <text evidence="4">The sequence shown here is derived from an EMBL/GenBank/DDBJ whole genome shotgun (WGS) entry which is preliminary data.</text>
</comment>
<dbReference type="PANTHER" id="PTHR33495:SF2">
    <property type="entry name" value="ANTI-SIGMA FACTOR ANTAGONIST TM_1081-RELATED"/>
    <property type="match status" value="1"/>
</dbReference>
<evidence type="ECO:0000313" key="4">
    <source>
        <dbReference type="EMBL" id="RVV96688.1"/>
    </source>
</evidence>
<dbReference type="CDD" id="cd07043">
    <property type="entry name" value="STAS_anti-anti-sigma_factors"/>
    <property type="match status" value="1"/>
</dbReference>
<organism evidence="4 5">
    <name type="scientific">Mesobaculum littorinae</name>
    <dbReference type="NCBI Taxonomy" id="2486419"/>
    <lineage>
        <taxon>Bacteria</taxon>
        <taxon>Pseudomonadati</taxon>
        <taxon>Pseudomonadota</taxon>
        <taxon>Alphaproteobacteria</taxon>
        <taxon>Rhodobacterales</taxon>
        <taxon>Roseobacteraceae</taxon>
        <taxon>Mesobaculum</taxon>
    </lineage>
</organism>
<feature type="domain" description="STAS" evidence="3">
    <location>
        <begin position="21"/>
        <end position="110"/>
    </location>
</feature>
<evidence type="ECO:0000256" key="1">
    <source>
        <dbReference type="ARBA" id="ARBA00009013"/>
    </source>
</evidence>
<dbReference type="EMBL" id="RQXX01000009">
    <property type="protein sequence ID" value="RVV96688.1"/>
    <property type="molecule type" value="Genomic_DNA"/>
</dbReference>
<dbReference type="OrthoDB" id="9796076at2"/>
<dbReference type="PROSITE" id="PS50801">
    <property type="entry name" value="STAS"/>
    <property type="match status" value="1"/>
</dbReference>
<proteinExistence type="inferred from homology"/>
<dbReference type="SUPFAM" id="SSF52091">
    <property type="entry name" value="SpoIIaa-like"/>
    <property type="match status" value="1"/>
</dbReference>
<dbReference type="Pfam" id="PF01740">
    <property type="entry name" value="STAS"/>
    <property type="match status" value="1"/>
</dbReference>
<dbReference type="InterPro" id="IPR036513">
    <property type="entry name" value="STAS_dom_sf"/>
</dbReference>
<dbReference type="PANTHER" id="PTHR33495">
    <property type="entry name" value="ANTI-SIGMA FACTOR ANTAGONIST TM_1081-RELATED-RELATED"/>
    <property type="match status" value="1"/>
</dbReference>
<dbReference type="AlphaFoldDB" id="A0A438ADD0"/>
<name>A0A438ADD0_9RHOB</name>
<dbReference type="Proteomes" id="UP000285908">
    <property type="component" value="Unassembled WGS sequence"/>
</dbReference>